<sequence length="316" mass="36157">MLASTYFRRIIGFTVMFAILFIPCRFLVVHAVVNHEKIPSPQENQAKDITGGVYDGVLMKMSDLAYANLDSYQNDTLQALDTLSAEKKGPSGIYHQVAYVNKHDWHVSYSDANRYFFSDLNNWRIIAIDDLHNKNGFYAIAFQKGNTVVVAFRGTDDAADLVNDAGIYLDMPDWINQLKPAKNFVEQVRTSLPKGQYNVVFTGHSLGAWLSQRMYLAYHAKYTDWHVLGATVFDSIGTHFHKQVADVADVKDYRYQGDVFSHYGSSLGQEIRIPNPMPDQSVYDKHQMYDFYAYFYPKTRLMKSVDANSQETRKSM</sequence>
<dbReference type="Gene3D" id="3.40.50.1820">
    <property type="entry name" value="alpha/beta hydrolase"/>
    <property type="match status" value="1"/>
</dbReference>
<protein>
    <recommendedName>
        <fullName evidence="4">Lipase (Class 3)</fullName>
    </recommendedName>
</protein>
<organism evidence="2 3">
    <name type="scientific">Alicyclobacillus fodiniaquatilis</name>
    <dbReference type="NCBI Taxonomy" id="1661150"/>
    <lineage>
        <taxon>Bacteria</taxon>
        <taxon>Bacillati</taxon>
        <taxon>Bacillota</taxon>
        <taxon>Bacilli</taxon>
        <taxon>Bacillales</taxon>
        <taxon>Alicyclobacillaceae</taxon>
        <taxon>Alicyclobacillus</taxon>
    </lineage>
</organism>
<reference evidence="3" key="1">
    <citation type="journal article" date="2019" name="Int. J. Syst. Evol. Microbiol.">
        <title>The Global Catalogue of Microorganisms (GCM) 10K type strain sequencing project: providing services to taxonomists for standard genome sequencing and annotation.</title>
        <authorList>
            <consortium name="The Broad Institute Genomics Platform"/>
            <consortium name="The Broad Institute Genome Sequencing Center for Infectious Disease"/>
            <person name="Wu L."/>
            <person name="Ma J."/>
        </authorList>
    </citation>
    <scope>NUCLEOTIDE SEQUENCE [LARGE SCALE GENOMIC DNA]</scope>
    <source>
        <strain evidence="3">CGMCC 1.12286</strain>
    </source>
</reference>
<dbReference type="Proteomes" id="UP001597079">
    <property type="component" value="Unassembled WGS sequence"/>
</dbReference>
<keyword evidence="1" id="KW-0812">Transmembrane</keyword>
<feature type="transmembrane region" description="Helical" evidence="1">
    <location>
        <begin position="12"/>
        <end position="33"/>
    </location>
</feature>
<keyword evidence="3" id="KW-1185">Reference proteome</keyword>
<dbReference type="EMBL" id="JBHUCX010000020">
    <property type="protein sequence ID" value="MFD1674458.1"/>
    <property type="molecule type" value="Genomic_DNA"/>
</dbReference>
<keyword evidence="1" id="KW-0472">Membrane</keyword>
<keyword evidence="1" id="KW-1133">Transmembrane helix</keyword>
<name>A0ABW4JEP2_9BACL</name>
<dbReference type="Pfam" id="PF26363">
    <property type="entry name" value="Phospholipase-like"/>
    <property type="match status" value="1"/>
</dbReference>
<dbReference type="RefSeq" id="WP_377942325.1">
    <property type="nucleotide sequence ID" value="NZ_JBHUCX010000020.1"/>
</dbReference>
<comment type="caution">
    <text evidence="2">The sequence shown here is derived from an EMBL/GenBank/DDBJ whole genome shotgun (WGS) entry which is preliminary data.</text>
</comment>
<gene>
    <name evidence="2" type="ORF">ACFSB2_07025</name>
</gene>
<evidence type="ECO:0008006" key="4">
    <source>
        <dbReference type="Google" id="ProtNLM"/>
    </source>
</evidence>
<evidence type="ECO:0000256" key="1">
    <source>
        <dbReference type="SAM" id="Phobius"/>
    </source>
</evidence>
<dbReference type="InterPro" id="IPR029058">
    <property type="entry name" value="AB_hydrolase_fold"/>
</dbReference>
<proteinExistence type="predicted"/>
<evidence type="ECO:0000313" key="3">
    <source>
        <dbReference type="Proteomes" id="UP001597079"/>
    </source>
</evidence>
<accession>A0ABW4JEP2</accession>
<evidence type="ECO:0000313" key="2">
    <source>
        <dbReference type="EMBL" id="MFD1674458.1"/>
    </source>
</evidence>
<dbReference type="SUPFAM" id="SSF53474">
    <property type="entry name" value="alpha/beta-Hydrolases"/>
    <property type="match status" value="1"/>
</dbReference>